<dbReference type="AlphaFoldDB" id="A0A2A6C7U0"/>
<accession>A0A2A6C7U0</accession>
<dbReference type="Proteomes" id="UP000005239">
    <property type="component" value="Unassembled WGS sequence"/>
</dbReference>
<evidence type="ECO:0000313" key="2">
    <source>
        <dbReference type="Proteomes" id="UP000005239"/>
    </source>
</evidence>
<sequence length="98" mass="11737">MANVPPILRYKRLYCTYIPEHSSHMTLKIIDSWNYHGSEWAETYAIHFDFYSCILEMLFIFVIDCITLSKLTKFARKNSEIDDKRKKNERRLLVQVTS</sequence>
<accession>A0A8R1UR28</accession>
<organism evidence="1 2">
    <name type="scientific">Pristionchus pacificus</name>
    <name type="common">Parasitic nematode worm</name>
    <dbReference type="NCBI Taxonomy" id="54126"/>
    <lineage>
        <taxon>Eukaryota</taxon>
        <taxon>Metazoa</taxon>
        <taxon>Ecdysozoa</taxon>
        <taxon>Nematoda</taxon>
        <taxon>Chromadorea</taxon>
        <taxon>Rhabditida</taxon>
        <taxon>Rhabditina</taxon>
        <taxon>Diplogasteromorpha</taxon>
        <taxon>Diplogasteroidea</taxon>
        <taxon>Neodiplogasteridae</taxon>
        <taxon>Pristionchus</taxon>
    </lineage>
</organism>
<protein>
    <submittedName>
        <fullName evidence="1">G protein-coupled receptor</fullName>
    </submittedName>
</protein>
<keyword evidence="2" id="KW-1185">Reference proteome</keyword>
<dbReference type="EnsemblMetazoa" id="PPA34966.1">
    <property type="protein sequence ID" value="PPA34966.1"/>
    <property type="gene ID" value="WBGene00273335"/>
</dbReference>
<name>A0A2A6C7U0_PRIPA</name>
<gene>
    <name evidence="1" type="primary">WBGene00273335</name>
</gene>
<proteinExistence type="predicted"/>
<dbReference type="InterPro" id="IPR019430">
    <property type="entry name" value="7TM_GPCR_serpentine_rcpt_Srx"/>
</dbReference>
<reference evidence="2" key="1">
    <citation type="journal article" date="2008" name="Nat. Genet.">
        <title>The Pristionchus pacificus genome provides a unique perspective on nematode lifestyle and parasitism.</title>
        <authorList>
            <person name="Dieterich C."/>
            <person name="Clifton S.W."/>
            <person name="Schuster L.N."/>
            <person name="Chinwalla A."/>
            <person name="Delehaunty K."/>
            <person name="Dinkelacker I."/>
            <person name="Fulton L."/>
            <person name="Fulton R."/>
            <person name="Godfrey J."/>
            <person name="Minx P."/>
            <person name="Mitreva M."/>
            <person name="Roeseler W."/>
            <person name="Tian H."/>
            <person name="Witte H."/>
            <person name="Yang S.P."/>
            <person name="Wilson R.K."/>
            <person name="Sommer R.J."/>
        </authorList>
    </citation>
    <scope>NUCLEOTIDE SEQUENCE [LARGE SCALE GENOMIC DNA]</scope>
    <source>
        <strain evidence="2">PS312</strain>
    </source>
</reference>
<dbReference type="Pfam" id="PF10328">
    <property type="entry name" value="7TM_GPCR_Srx"/>
    <property type="match status" value="1"/>
</dbReference>
<reference evidence="1" key="2">
    <citation type="submission" date="2022-06" db="UniProtKB">
        <authorList>
            <consortium name="EnsemblMetazoa"/>
        </authorList>
    </citation>
    <scope>IDENTIFICATION</scope>
    <source>
        <strain evidence="1">PS312</strain>
    </source>
</reference>
<evidence type="ECO:0000313" key="1">
    <source>
        <dbReference type="EnsemblMetazoa" id="PPA34966.1"/>
    </source>
</evidence>